<evidence type="ECO:0000313" key="3">
    <source>
        <dbReference type="Proteomes" id="UP001066276"/>
    </source>
</evidence>
<keyword evidence="3" id="KW-1185">Reference proteome</keyword>
<sequence>MGDCSTPQPKPKGWSAAHLTADNVHDDEAPPTDQADQTAALALARQVRLEGRDSIVRFLRRMVTGSPEWGRKHARLHATEEEADCQTSTEEQTPAHSTNLPDISTDTDSPTGGTRAHRSHHAQCQHLAPTIWQFLTPPCTSRHGTCHP</sequence>
<feature type="compositionally biased region" description="Polar residues" evidence="1">
    <location>
        <begin position="85"/>
        <end position="112"/>
    </location>
</feature>
<name>A0AAV7UV66_PLEWA</name>
<feature type="region of interest" description="Disordered" evidence="1">
    <location>
        <begin position="71"/>
        <end position="122"/>
    </location>
</feature>
<gene>
    <name evidence="2" type="ORF">NDU88_001607</name>
</gene>
<dbReference type="EMBL" id="JANPWB010000004">
    <property type="protein sequence ID" value="KAJ1192296.1"/>
    <property type="molecule type" value="Genomic_DNA"/>
</dbReference>
<evidence type="ECO:0000256" key="1">
    <source>
        <dbReference type="SAM" id="MobiDB-lite"/>
    </source>
</evidence>
<organism evidence="2 3">
    <name type="scientific">Pleurodeles waltl</name>
    <name type="common">Iberian ribbed newt</name>
    <dbReference type="NCBI Taxonomy" id="8319"/>
    <lineage>
        <taxon>Eukaryota</taxon>
        <taxon>Metazoa</taxon>
        <taxon>Chordata</taxon>
        <taxon>Craniata</taxon>
        <taxon>Vertebrata</taxon>
        <taxon>Euteleostomi</taxon>
        <taxon>Amphibia</taxon>
        <taxon>Batrachia</taxon>
        <taxon>Caudata</taxon>
        <taxon>Salamandroidea</taxon>
        <taxon>Salamandridae</taxon>
        <taxon>Pleurodelinae</taxon>
        <taxon>Pleurodeles</taxon>
    </lineage>
</organism>
<reference evidence="2" key="1">
    <citation type="journal article" date="2022" name="bioRxiv">
        <title>Sequencing and chromosome-scale assembly of the giantPleurodeles waltlgenome.</title>
        <authorList>
            <person name="Brown T."/>
            <person name="Elewa A."/>
            <person name="Iarovenko S."/>
            <person name="Subramanian E."/>
            <person name="Araus A.J."/>
            <person name="Petzold A."/>
            <person name="Susuki M."/>
            <person name="Suzuki K.-i.T."/>
            <person name="Hayashi T."/>
            <person name="Toyoda A."/>
            <person name="Oliveira C."/>
            <person name="Osipova E."/>
            <person name="Leigh N.D."/>
            <person name="Simon A."/>
            <person name="Yun M.H."/>
        </authorList>
    </citation>
    <scope>NUCLEOTIDE SEQUENCE</scope>
    <source>
        <strain evidence="2">20211129_DDA</strain>
        <tissue evidence="2">Liver</tissue>
    </source>
</reference>
<proteinExistence type="predicted"/>
<dbReference type="Proteomes" id="UP001066276">
    <property type="component" value="Chromosome 2_2"/>
</dbReference>
<comment type="caution">
    <text evidence="2">The sequence shown here is derived from an EMBL/GenBank/DDBJ whole genome shotgun (WGS) entry which is preliminary data.</text>
</comment>
<protein>
    <submittedName>
        <fullName evidence="2">Uncharacterized protein</fullName>
    </submittedName>
</protein>
<accession>A0AAV7UV66</accession>
<feature type="region of interest" description="Disordered" evidence="1">
    <location>
        <begin position="1"/>
        <end position="36"/>
    </location>
</feature>
<evidence type="ECO:0000313" key="2">
    <source>
        <dbReference type="EMBL" id="KAJ1192296.1"/>
    </source>
</evidence>
<dbReference type="AlphaFoldDB" id="A0AAV7UV66"/>